<keyword evidence="4 8" id="KW-0418">Kinase</keyword>
<evidence type="ECO:0000256" key="7">
    <source>
        <dbReference type="ARBA" id="ARBA00048478"/>
    </source>
</evidence>
<dbReference type="GO" id="GO:0005829">
    <property type="term" value="C:cytosol"/>
    <property type="evidence" value="ECO:0007669"/>
    <property type="project" value="TreeGrafter"/>
</dbReference>
<dbReference type="NCBIfam" id="TIGR00017">
    <property type="entry name" value="cmk"/>
    <property type="match status" value="1"/>
</dbReference>
<name>A0A7W7W2U4_9ACTN</name>
<evidence type="ECO:0000256" key="9">
    <source>
        <dbReference type="SAM" id="MobiDB-lite"/>
    </source>
</evidence>
<dbReference type="RefSeq" id="WP_184576686.1">
    <property type="nucleotide sequence ID" value="NZ_JACHJT010000001.1"/>
</dbReference>
<evidence type="ECO:0000256" key="1">
    <source>
        <dbReference type="ARBA" id="ARBA00009427"/>
    </source>
</evidence>
<evidence type="ECO:0000256" key="8">
    <source>
        <dbReference type="HAMAP-Rule" id="MF_00238"/>
    </source>
</evidence>
<feature type="binding site" evidence="8">
    <location>
        <begin position="32"/>
        <end position="40"/>
    </location>
    <ligand>
        <name>ATP</name>
        <dbReference type="ChEBI" id="CHEBI:30616"/>
    </ligand>
</feature>
<dbReference type="GO" id="GO:0006220">
    <property type="term" value="P:pyrimidine nucleotide metabolic process"/>
    <property type="evidence" value="ECO:0007669"/>
    <property type="project" value="UniProtKB-UniRule"/>
</dbReference>
<dbReference type="PANTHER" id="PTHR21299">
    <property type="entry name" value="CYTIDYLATE KINASE/PANTOATE-BETA-ALANINE LIGASE"/>
    <property type="match status" value="1"/>
</dbReference>
<evidence type="ECO:0000256" key="2">
    <source>
        <dbReference type="ARBA" id="ARBA00022679"/>
    </source>
</evidence>
<dbReference type="SUPFAM" id="SSF52540">
    <property type="entry name" value="P-loop containing nucleoside triphosphate hydrolases"/>
    <property type="match status" value="1"/>
</dbReference>
<dbReference type="HAMAP" id="MF_00238">
    <property type="entry name" value="Cytidyl_kinase_type1"/>
    <property type="match status" value="1"/>
</dbReference>
<keyword evidence="5 8" id="KW-0067">ATP-binding</keyword>
<evidence type="ECO:0000256" key="6">
    <source>
        <dbReference type="ARBA" id="ARBA00047615"/>
    </source>
</evidence>
<comment type="catalytic activity">
    <reaction evidence="6 8">
        <text>dCMP + ATP = dCDP + ADP</text>
        <dbReference type="Rhea" id="RHEA:25094"/>
        <dbReference type="ChEBI" id="CHEBI:30616"/>
        <dbReference type="ChEBI" id="CHEBI:57566"/>
        <dbReference type="ChEBI" id="CHEBI:58593"/>
        <dbReference type="ChEBI" id="CHEBI:456216"/>
        <dbReference type="EC" id="2.7.4.25"/>
    </reaction>
</comment>
<dbReference type="Gene3D" id="3.40.50.300">
    <property type="entry name" value="P-loop containing nucleotide triphosphate hydrolases"/>
    <property type="match status" value="1"/>
</dbReference>
<dbReference type="PANTHER" id="PTHR21299:SF2">
    <property type="entry name" value="CYTIDYLATE KINASE"/>
    <property type="match status" value="1"/>
</dbReference>
<dbReference type="Proteomes" id="UP000523007">
    <property type="component" value="Unassembled WGS sequence"/>
</dbReference>
<dbReference type="CDD" id="cd02020">
    <property type="entry name" value="CMPK"/>
    <property type="match status" value="1"/>
</dbReference>
<proteinExistence type="inferred from homology"/>
<dbReference type="InterPro" id="IPR003136">
    <property type="entry name" value="Cytidylate_kin"/>
</dbReference>
<sequence length="255" mass="26812">MNAQGNARTTATDEERSAPRGGGPGVVVAIDGPSGSGKSSTARGAAKVRELRYLDTGAMYRAFTWWALRNGVDTADPAAVAAVVSRPAIVMGMDPSDPTVRVDGTDVAQDIRSQEVTENVSAVSAVPEVRARLVALQRDLIAEARSEAGGIVVEGRDITTVVAPEAEVKIYLTASAEARAERRSKEVRSSDIAATQADLMRRDLFDSSRSDSPLTQTEDALELETTGLSLDEVIALVAKLTDEASGEVVRSTGAI</sequence>
<evidence type="ECO:0000256" key="5">
    <source>
        <dbReference type="ARBA" id="ARBA00022840"/>
    </source>
</evidence>
<feature type="region of interest" description="Disordered" evidence="9">
    <location>
        <begin position="1"/>
        <end position="44"/>
    </location>
</feature>
<dbReference type="GO" id="GO:0005524">
    <property type="term" value="F:ATP binding"/>
    <property type="evidence" value="ECO:0007669"/>
    <property type="project" value="UniProtKB-UniRule"/>
</dbReference>
<protein>
    <recommendedName>
        <fullName evidence="8">Cytidylate kinase</fullName>
        <shortName evidence="8">CK</shortName>
        <ecNumber evidence="8">2.7.4.25</ecNumber>
    </recommendedName>
    <alternativeName>
        <fullName evidence="8">Cytidine monophosphate kinase</fullName>
        <shortName evidence="8">CMP kinase</shortName>
    </alternativeName>
</protein>
<organism evidence="11 12">
    <name type="scientific">Lipingzhangella halophila</name>
    <dbReference type="NCBI Taxonomy" id="1783352"/>
    <lineage>
        <taxon>Bacteria</taxon>
        <taxon>Bacillati</taxon>
        <taxon>Actinomycetota</taxon>
        <taxon>Actinomycetes</taxon>
        <taxon>Streptosporangiales</taxon>
        <taxon>Nocardiopsidaceae</taxon>
        <taxon>Lipingzhangella</taxon>
    </lineage>
</organism>
<comment type="similarity">
    <text evidence="1 8">Belongs to the cytidylate kinase family. Type 1 subfamily.</text>
</comment>
<keyword evidence="8" id="KW-0963">Cytoplasm</keyword>
<comment type="caution">
    <text evidence="11">The sequence shown here is derived from an EMBL/GenBank/DDBJ whole genome shotgun (WGS) entry which is preliminary data.</text>
</comment>
<evidence type="ECO:0000313" key="12">
    <source>
        <dbReference type="Proteomes" id="UP000523007"/>
    </source>
</evidence>
<keyword evidence="12" id="KW-1185">Reference proteome</keyword>
<reference evidence="11 12" key="1">
    <citation type="submission" date="2020-08" db="EMBL/GenBank/DDBJ databases">
        <title>Sequencing the genomes of 1000 actinobacteria strains.</title>
        <authorList>
            <person name="Klenk H.-P."/>
        </authorList>
    </citation>
    <scope>NUCLEOTIDE SEQUENCE [LARGE SCALE GENOMIC DNA]</scope>
    <source>
        <strain evidence="11 12">DSM 102030</strain>
    </source>
</reference>
<dbReference type="GO" id="GO:0015949">
    <property type="term" value="P:nucleobase-containing small molecule interconversion"/>
    <property type="evidence" value="ECO:0007669"/>
    <property type="project" value="TreeGrafter"/>
</dbReference>
<dbReference type="AlphaFoldDB" id="A0A7W7W2U4"/>
<comment type="subcellular location">
    <subcellularLocation>
        <location evidence="8">Cytoplasm</location>
    </subcellularLocation>
</comment>
<evidence type="ECO:0000256" key="3">
    <source>
        <dbReference type="ARBA" id="ARBA00022741"/>
    </source>
</evidence>
<comment type="catalytic activity">
    <reaction evidence="7 8">
        <text>CMP + ATP = CDP + ADP</text>
        <dbReference type="Rhea" id="RHEA:11600"/>
        <dbReference type="ChEBI" id="CHEBI:30616"/>
        <dbReference type="ChEBI" id="CHEBI:58069"/>
        <dbReference type="ChEBI" id="CHEBI:60377"/>
        <dbReference type="ChEBI" id="CHEBI:456216"/>
        <dbReference type="EC" id="2.7.4.25"/>
    </reaction>
</comment>
<dbReference type="InterPro" id="IPR011994">
    <property type="entry name" value="Cytidylate_kinase_dom"/>
</dbReference>
<gene>
    <name evidence="8" type="primary">cmk</name>
    <name evidence="11" type="ORF">F4561_001885</name>
</gene>
<feature type="compositionally biased region" description="Polar residues" evidence="9">
    <location>
        <begin position="1"/>
        <end position="10"/>
    </location>
</feature>
<dbReference type="InterPro" id="IPR027417">
    <property type="entry name" value="P-loop_NTPase"/>
</dbReference>
<dbReference type="Pfam" id="PF02224">
    <property type="entry name" value="Cytidylate_kin"/>
    <property type="match status" value="1"/>
</dbReference>
<feature type="domain" description="Cytidylate kinase" evidence="10">
    <location>
        <begin position="28"/>
        <end position="240"/>
    </location>
</feature>
<keyword evidence="3 8" id="KW-0547">Nucleotide-binding</keyword>
<accession>A0A7W7W2U4</accession>
<evidence type="ECO:0000313" key="11">
    <source>
        <dbReference type="EMBL" id="MBB4931065.1"/>
    </source>
</evidence>
<evidence type="ECO:0000256" key="4">
    <source>
        <dbReference type="ARBA" id="ARBA00022777"/>
    </source>
</evidence>
<dbReference type="EC" id="2.7.4.25" evidence="8"/>
<dbReference type="GO" id="GO:0036431">
    <property type="term" value="F:dCMP kinase activity"/>
    <property type="evidence" value="ECO:0007669"/>
    <property type="project" value="InterPro"/>
</dbReference>
<evidence type="ECO:0000259" key="10">
    <source>
        <dbReference type="Pfam" id="PF02224"/>
    </source>
</evidence>
<dbReference type="EMBL" id="JACHJT010000001">
    <property type="protein sequence ID" value="MBB4931065.1"/>
    <property type="molecule type" value="Genomic_DNA"/>
</dbReference>
<keyword evidence="2 8" id="KW-0808">Transferase</keyword>